<evidence type="ECO:0000313" key="5">
    <source>
        <dbReference type="Proteomes" id="UP000595917"/>
    </source>
</evidence>
<dbReference type="KEGG" id="bhc:JFL75_19115"/>
<dbReference type="InterPro" id="IPR036465">
    <property type="entry name" value="vWFA_dom_sf"/>
</dbReference>
<dbReference type="Proteomes" id="UP000595917">
    <property type="component" value="Chromosome"/>
</dbReference>
<protein>
    <submittedName>
        <fullName evidence="4">VWA domain-containing protein</fullName>
    </submittedName>
</protein>
<gene>
    <name evidence="4" type="ORF">JFL75_19115</name>
</gene>
<dbReference type="EMBL" id="CP067089">
    <property type="protein sequence ID" value="QQO09015.1"/>
    <property type="molecule type" value="Genomic_DNA"/>
</dbReference>
<feature type="domain" description="VWFA" evidence="3">
    <location>
        <begin position="96"/>
        <end position="267"/>
    </location>
</feature>
<feature type="transmembrane region" description="Helical" evidence="1">
    <location>
        <begin position="316"/>
        <end position="339"/>
    </location>
</feature>
<dbReference type="RefSeq" id="WP_215626320.1">
    <property type="nucleotide sequence ID" value="NZ_CP067089.2"/>
</dbReference>
<sequence length="389" mass="44189">MRKTRRIPVFGFLFLFMFSMSAVLNAQEEKSKLSIKIDQIISDDFPNIRAYAVIQDDKGEVLTGLSPGLFQFRIDSMETELKSQITPFAMKEAPIDYSIIFSNNGIMEGEPLDFQKNALLQFIDTMKASDRLSLYTIGEEAGIIFEEMGKEDIDPAMVNSVEISSVQPRVYDSVINVVRKVQRRHTDRRVIIIISDGRDQNSRFTKDQMNTVLGEADIPIYAIGIRVLNTQSLSNLNEMADFTGGSYIYSTRLADIPDNLKRINSRITQPYIIDLKIRKMKADELPHVLEVSVNTSDSSGKGQKTFVAVKVPVPRWVRWTILIAAAAAIAAAVVVTIILRIKKRHRMGITKRKCPECRNRMKDTWDSCPFCRYLPEKKKKKKHKGKSDA</sequence>
<dbReference type="Pfam" id="PF13768">
    <property type="entry name" value="VWA_3"/>
    <property type="match status" value="1"/>
</dbReference>
<keyword evidence="1" id="KW-1133">Transmembrane helix</keyword>
<evidence type="ECO:0000256" key="2">
    <source>
        <dbReference type="SAM" id="SignalP"/>
    </source>
</evidence>
<dbReference type="InterPro" id="IPR002035">
    <property type="entry name" value="VWF_A"/>
</dbReference>
<keyword evidence="1" id="KW-0472">Membrane</keyword>
<proteinExistence type="predicted"/>
<dbReference type="Gene3D" id="3.40.50.410">
    <property type="entry name" value="von Willebrand factor, type A domain"/>
    <property type="match status" value="1"/>
</dbReference>
<organism evidence="4 5">
    <name type="scientific">Breznakiella homolactica</name>
    <dbReference type="NCBI Taxonomy" id="2798577"/>
    <lineage>
        <taxon>Bacteria</taxon>
        <taxon>Pseudomonadati</taxon>
        <taxon>Spirochaetota</taxon>
        <taxon>Spirochaetia</taxon>
        <taxon>Spirochaetales</taxon>
        <taxon>Breznakiellaceae</taxon>
        <taxon>Breznakiella</taxon>
    </lineage>
</organism>
<dbReference type="AlphaFoldDB" id="A0A7T7XMC8"/>
<dbReference type="PROSITE" id="PS50234">
    <property type="entry name" value="VWFA"/>
    <property type="match status" value="1"/>
</dbReference>
<accession>A0A7T7XMC8</accession>
<feature type="chain" id="PRO_5031069557" evidence="2">
    <location>
        <begin position="27"/>
        <end position="389"/>
    </location>
</feature>
<evidence type="ECO:0000313" key="4">
    <source>
        <dbReference type="EMBL" id="QQO09015.1"/>
    </source>
</evidence>
<keyword evidence="5" id="KW-1185">Reference proteome</keyword>
<keyword evidence="1" id="KW-0812">Transmembrane</keyword>
<reference evidence="4" key="1">
    <citation type="submission" date="2021-01" db="EMBL/GenBank/DDBJ databases">
        <title>Description of Breznakiella homolactica.</title>
        <authorList>
            <person name="Song Y."/>
            <person name="Brune A."/>
        </authorList>
    </citation>
    <scope>NUCLEOTIDE SEQUENCE</scope>
    <source>
        <strain evidence="4">RmG30</strain>
    </source>
</reference>
<name>A0A7T7XMC8_9SPIR</name>
<feature type="signal peptide" evidence="2">
    <location>
        <begin position="1"/>
        <end position="26"/>
    </location>
</feature>
<dbReference type="CDD" id="cd00198">
    <property type="entry name" value="vWFA"/>
    <property type="match status" value="1"/>
</dbReference>
<evidence type="ECO:0000259" key="3">
    <source>
        <dbReference type="PROSITE" id="PS50234"/>
    </source>
</evidence>
<keyword evidence="2" id="KW-0732">Signal</keyword>
<dbReference type="SUPFAM" id="SSF53300">
    <property type="entry name" value="vWA-like"/>
    <property type="match status" value="1"/>
</dbReference>
<evidence type="ECO:0000256" key="1">
    <source>
        <dbReference type="SAM" id="Phobius"/>
    </source>
</evidence>